<evidence type="ECO:0008006" key="5">
    <source>
        <dbReference type="Google" id="ProtNLM"/>
    </source>
</evidence>
<keyword evidence="4" id="KW-1185">Reference proteome</keyword>
<dbReference type="Pfam" id="PF12476">
    <property type="entry name" value="DUF3696"/>
    <property type="match status" value="1"/>
</dbReference>
<dbReference type="InterPro" id="IPR022532">
    <property type="entry name" value="DUF3696"/>
</dbReference>
<evidence type="ECO:0000313" key="3">
    <source>
        <dbReference type="EMBL" id="AKA68645.1"/>
    </source>
</evidence>
<dbReference type="GO" id="GO:0005524">
    <property type="term" value="F:ATP binding"/>
    <property type="evidence" value="ECO:0007669"/>
    <property type="project" value="InterPro"/>
</dbReference>
<dbReference type="InterPro" id="IPR051396">
    <property type="entry name" value="Bact_Antivir_Def_Nuclease"/>
</dbReference>
<accession>A0A0E3JZT9</accession>
<sequence length="408" mass="47409">MISKYSISNFKIHKSGYIFNLDGLTILTGTNNSGKSSLTQSLRLLSKINRYSFSYTKLPFEQILELGDFKKTLNKEVSRRESIKYKLSLKIENLKFCNIELEFDSVYNYKLNFVDMTDAAILKRIDIYFKNSSDLVKNYEFVINTDNSNPITYDLNEIILNDKEEKRILLQKGILVKGLYPNFIPQFSQQGFKELLTINEHLGNINENSIKYIPALRNNGNTADILDNFKENIIFDNETRLLDAFYIWTNKILNSEFKLKIEENKRKIVALENNIEFDLLQIGFGNTQILPILITILTAKKGDLVIIENPEVHLHPKWKTNLVELFYYAAKFGVNILIETQSLEIVNRIRLFVKNDNTLKDKTSLYFFENHSLKSAIQKIEIEDTGSLDLWPDDFVDKVTIEDNFGLL</sequence>
<reference evidence="3 4" key="1">
    <citation type="journal article" date="2015" name="J. Biotechnol.">
        <title>Complete genome sequence of a malodorant-producing acetogen, Clostridium scatologenes ATCC 25775(T).</title>
        <authorList>
            <person name="Zhu Z."/>
            <person name="Guo T."/>
            <person name="Zheng H."/>
            <person name="Song T."/>
            <person name="Ouyang P."/>
            <person name="Xie J."/>
        </authorList>
    </citation>
    <scope>NUCLEOTIDE SEQUENCE [LARGE SCALE GENOMIC DNA]</scope>
    <source>
        <strain evidence="3 4">ATCC 25775</strain>
    </source>
</reference>
<organism evidence="3 4">
    <name type="scientific">Clostridium scatologenes</name>
    <dbReference type="NCBI Taxonomy" id="1548"/>
    <lineage>
        <taxon>Bacteria</taxon>
        <taxon>Bacillati</taxon>
        <taxon>Bacillota</taxon>
        <taxon>Clostridia</taxon>
        <taxon>Eubacteriales</taxon>
        <taxon>Clostridiaceae</taxon>
        <taxon>Clostridium</taxon>
    </lineage>
</organism>
<dbReference type="KEGG" id="csq:CSCA_1520"/>
<dbReference type="PANTHER" id="PTHR43581">
    <property type="entry name" value="ATP/GTP PHOSPHATASE"/>
    <property type="match status" value="1"/>
</dbReference>
<dbReference type="Gene3D" id="3.40.50.300">
    <property type="entry name" value="P-loop containing nucleotide triphosphate hydrolases"/>
    <property type="match status" value="1"/>
</dbReference>
<dbReference type="PIRSF" id="PIRSF034888">
    <property type="entry name" value="P-loop_UCP034888"/>
    <property type="match status" value="1"/>
</dbReference>
<dbReference type="SUPFAM" id="SSF52540">
    <property type="entry name" value="P-loop containing nucleoside triphosphate hydrolases"/>
    <property type="match status" value="1"/>
</dbReference>
<feature type="domain" description="ATPase AAA-type core" evidence="2">
    <location>
        <begin position="24"/>
        <end position="347"/>
    </location>
</feature>
<evidence type="ECO:0000313" key="4">
    <source>
        <dbReference type="Proteomes" id="UP000033115"/>
    </source>
</evidence>
<dbReference type="AlphaFoldDB" id="A0A0E3JZT9"/>
<dbReference type="RefSeq" id="WP_029160066.1">
    <property type="nucleotide sequence ID" value="NZ_CP009933.1"/>
</dbReference>
<evidence type="ECO:0000259" key="1">
    <source>
        <dbReference type="Pfam" id="PF12476"/>
    </source>
</evidence>
<dbReference type="InterPro" id="IPR003959">
    <property type="entry name" value="ATPase_AAA_core"/>
</dbReference>
<dbReference type="Pfam" id="PF13304">
    <property type="entry name" value="AAA_21"/>
    <property type="match status" value="1"/>
</dbReference>
<dbReference type="GO" id="GO:0016887">
    <property type="term" value="F:ATP hydrolysis activity"/>
    <property type="evidence" value="ECO:0007669"/>
    <property type="project" value="InterPro"/>
</dbReference>
<name>A0A0E3JZT9_CLOSL</name>
<dbReference type="Proteomes" id="UP000033115">
    <property type="component" value="Chromosome"/>
</dbReference>
<dbReference type="EMBL" id="CP009933">
    <property type="protein sequence ID" value="AKA68645.1"/>
    <property type="molecule type" value="Genomic_DNA"/>
</dbReference>
<dbReference type="HOGENOM" id="CLU_032548_1_1_9"/>
<dbReference type="PANTHER" id="PTHR43581:SF2">
    <property type="entry name" value="EXCINUCLEASE ATPASE SUBUNIT"/>
    <property type="match status" value="1"/>
</dbReference>
<evidence type="ECO:0000259" key="2">
    <source>
        <dbReference type="Pfam" id="PF13304"/>
    </source>
</evidence>
<dbReference type="STRING" id="1548.CSCA_1520"/>
<dbReference type="InterPro" id="IPR027417">
    <property type="entry name" value="P-loop_NTPase"/>
</dbReference>
<proteinExistence type="predicted"/>
<dbReference type="InterPro" id="IPR014592">
    <property type="entry name" value="P-loop_UCP034888"/>
</dbReference>
<feature type="domain" description="DUF3696" evidence="1">
    <location>
        <begin position="361"/>
        <end position="400"/>
    </location>
</feature>
<protein>
    <recommendedName>
        <fullName evidence="5">AAA domain-containing protein</fullName>
    </recommendedName>
</protein>
<gene>
    <name evidence="3" type="ORF">CSCA_1520</name>
</gene>